<dbReference type="PANTHER" id="PTHR37419">
    <property type="entry name" value="SERINE/THREONINE-PROTEIN KINASE TOXIN HIPA"/>
    <property type="match status" value="1"/>
</dbReference>
<gene>
    <name evidence="6" type="primary">hipA_5</name>
    <name evidence="6" type="ORF">Lspi_2815</name>
</gene>
<dbReference type="GO" id="GO:0005829">
    <property type="term" value="C:cytosol"/>
    <property type="evidence" value="ECO:0007669"/>
    <property type="project" value="TreeGrafter"/>
</dbReference>
<evidence type="ECO:0000256" key="1">
    <source>
        <dbReference type="ARBA" id="ARBA00010164"/>
    </source>
</evidence>
<name>A0A0W0YWI1_LEGSP</name>
<evidence type="ECO:0000313" key="6">
    <source>
        <dbReference type="EMBL" id="KTD61195.1"/>
    </source>
</evidence>
<dbReference type="OrthoDB" id="9805913at2"/>
<dbReference type="PANTHER" id="PTHR37419:SF1">
    <property type="entry name" value="SERINE_THREONINE-PROTEIN KINASE TOXIN HIPA"/>
    <property type="match status" value="1"/>
</dbReference>
<dbReference type="InterPro" id="IPR012893">
    <property type="entry name" value="HipA-like_C"/>
</dbReference>
<dbReference type="Pfam" id="PF07804">
    <property type="entry name" value="HipA_C"/>
    <property type="match status" value="1"/>
</dbReference>
<feature type="domain" description="HipA N-terminal subdomain 1" evidence="5">
    <location>
        <begin position="8"/>
        <end position="102"/>
    </location>
</feature>
<dbReference type="AlphaFoldDB" id="A0A0W0YWI1"/>
<evidence type="ECO:0000259" key="5">
    <source>
        <dbReference type="Pfam" id="PF13657"/>
    </source>
</evidence>
<dbReference type="Proteomes" id="UP000054877">
    <property type="component" value="Unassembled WGS sequence"/>
</dbReference>
<evidence type="ECO:0000259" key="4">
    <source>
        <dbReference type="Pfam" id="PF07804"/>
    </source>
</evidence>
<proteinExistence type="inferred from homology"/>
<dbReference type="PATRIC" id="fig|452.5.peg.3118"/>
<organism evidence="6 7">
    <name type="scientific">Legionella spiritensis</name>
    <dbReference type="NCBI Taxonomy" id="452"/>
    <lineage>
        <taxon>Bacteria</taxon>
        <taxon>Pseudomonadati</taxon>
        <taxon>Pseudomonadota</taxon>
        <taxon>Gammaproteobacteria</taxon>
        <taxon>Legionellales</taxon>
        <taxon>Legionellaceae</taxon>
        <taxon>Legionella</taxon>
    </lineage>
</organism>
<keyword evidence="2" id="KW-0808">Transferase</keyword>
<dbReference type="NCBIfam" id="TIGR03071">
    <property type="entry name" value="couple_hipA"/>
    <property type="match status" value="1"/>
</dbReference>
<evidence type="ECO:0000313" key="7">
    <source>
        <dbReference type="Proteomes" id="UP000054877"/>
    </source>
</evidence>
<comment type="caution">
    <text evidence="6">The sequence shown here is derived from an EMBL/GenBank/DDBJ whole genome shotgun (WGS) entry which is preliminary data.</text>
</comment>
<dbReference type="EMBL" id="LNYX01000034">
    <property type="protein sequence ID" value="KTD61195.1"/>
    <property type="molecule type" value="Genomic_DNA"/>
</dbReference>
<dbReference type="Pfam" id="PF13657">
    <property type="entry name" value="Couple_hipA"/>
    <property type="match status" value="1"/>
</dbReference>
<keyword evidence="3" id="KW-0418">Kinase</keyword>
<dbReference type="GO" id="GO:0004674">
    <property type="term" value="F:protein serine/threonine kinase activity"/>
    <property type="evidence" value="ECO:0007669"/>
    <property type="project" value="TreeGrafter"/>
</dbReference>
<protein>
    <submittedName>
        <fullName evidence="6">HipA protein, DNA binding regulator</fullName>
    </submittedName>
</protein>
<evidence type="ECO:0000256" key="3">
    <source>
        <dbReference type="ARBA" id="ARBA00022777"/>
    </source>
</evidence>
<dbReference type="InterPro" id="IPR052028">
    <property type="entry name" value="HipA_Ser/Thr_kinase"/>
</dbReference>
<comment type="similarity">
    <text evidence="1">Belongs to the HipA Ser/Thr kinase family.</text>
</comment>
<accession>A0A0W0YWI1</accession>
<dbReference type="InterPro" id="IPR017508">
    <property type="entry name" value="HipA_N1"/>
</dbReference>
<reference evidence="6 7" key="1">
    <citation type="submission" date="2015-11" db="EMBL/GenBank/DDBJ databases">
        <title>Genomic analysis of 38 Legionella species identifies large and diverse effector repertoires.</title>
        <authorList>
            <person name="Burstein D."/>
            <person name="Amaro F."/>
            <person name="Zusman T."/>
            <person name="Lifshitz Z."/>
            <person name="Cohen O."/>
            <person name="Gilbert J.A."/>
            <person name="Pupko T."/>
            <person name="Shuman H.A."/>
            <person name="Segal G."/>
        </authorList>
    </citation>
    <scope>NUCLEOTIDE SEQUENCE [LARGE SCALE GENOMIC DNA]</scope>
    <source>
        <strain evidence="6 7">Mt.St.Helens-9</strain>
    </source>
</reference>
<dbReference type="RefSeq" id="WP_095140518.1">
    <property type="nucleotide sequence ID" value="NZ_CAAAII010000004.1"/>
</dbReference>
<dbReference type="Gene3D" id="1.10.1070.20">
    <property type="match status" value="1"/>
</dbReference>
<feature type="domain" description="HipA-like C-terminal" evidence="4">
    <location>
        <begin position="144"/>
        <end position="381"/>
    </location>
</feature>
<dbReference type="STRING" id="452.Lspi_2815"/>
<keyword evidence="7" id="KW-1185">Reference proteome</keyword>
<evidence type="ECO:0000256" key="2">
    <source>
        <dbReference type="ARBA" id="ARBA00022679"/>
    </source>
</evidence>
<sequence>MIGSEHVLDVYLGDNIIAELSLVNDQLHWHYRPDWQQNGYPVSPHLPLDREIPPLNVTRFLRNLLPEGNALEELINTFHLSKGNTFGLVRALGLDTPGSLVFRSPTQSSPIKTSFRPVLDKELEQRLDSRDEFSLIIWDGKPRLSVAGVQDKINVVLNEENQLGFGEGNLCSTHILKFEKQKLAHLVLNEYVTMRLARLCGLNVANAKLLCYGKNPALLVERFDRHFISLTEVKRRHMIDGCQALNVPPDYKYERNFGSGRDVAHIRDGVSLEKLFEFANQCENPALAKQRMLDWVLFNTLIFNCDAHGKNISFFVGSKGLSLTPFYDLVNIKMYPEFEHDLAMALGDEFDENNVNAYQLADFADTCQLPRSFVTNRLKYLGKKLSASVGECHSAGINDDERAYLHHYKKMIQERCNHLLKEADGIVSMEL</sequence>